<gene>
    <name evidence="3" type="ORF">RM51_01195</name>
</gene>
<proteinExistence type="predicted"/>
<organism evidence="3 4">
    <name type="scientific">Chryseobacterium taiwanense</name>
    <dbReference type="NCBI Taxonomy" id="363331"/>
    <lineage>
        <taxon>Bacteria</taxon>
        <taxon>Pseudomonadati</taxon>
        <taxon>Bacteroidota</taxon>
        <taxon>Flavobacteriia</taxon>
        <taxon>Flavobacteriales</taxon>
        <taxon>Weeksellaceae</taxon>
        <taxon>Chryseobacterium group</taxon>
        <taxon>Chryseobacterium</taxon>
    </lineage>
</organism>
<protein>
    <recommendedName>
        <fullName evidence="2">DUF4178 domain-containing protein</fullName>
    </recommendedName>
</protein>
<reference evidence="3 4" key="1">
    <citation type="submission" date="2014-12" db="EMBL/GenBank/DDBJ databases">
        <title>Genome sequencing of Chryseobacterium taiwanense TPW19.</title>
        <authorList>
            <person name="Tan P.W."/>
            <person name="Chan K.-G."/>
        </authorList>
    </citation>
    <scope>NUCLEOTIDE SEQUENCE [LARGE SCALE GENOMIC DNA]</scope>
    <source>
        <strain evidence="3 4">TPW19</strain>
    </source>
</reference>
<dbReference type="Pfam" id="PF13785">
    <property type="entry name" value="DUF4178"/>
    <property type="match status" value="1"/>
</dbReference>
<dbReference type="RefSeq" id="WP_039364156.1">
    <property type="nucleotide sequence ID" value="NZ_JWTA01000001.1"/>
</dbReference>
<sequence length="491" mass="55249">MHYVCPVCKVENKHELTFSIQEYVCKSCSNLISTDKNIVRQVVKKPIENVVLETGQKGIIDGVEYNVVGIVIRKYGSHTFWREYYLKDTKGEDAFLSESDGHWVLLHSINKEDVNTKSGNTIFAEYKSRRYRRYETTECTIHAAAGFFEDQLDFGIATYKEYVNGFQMISVEKSKGSIQCFFGEHISKYKVKRAFNISNLPNYSGIGIVQPFYVNFKQALNIMAIAALMVCLVQLYVVVSRTNKTIFSQEVNFADVKDKELVSKSFELSGGSAPLKVAVSSDVDNSWANVGLGLVNERTNEITFASKDIEQYHGYEDGESWSEGNKNEEFNFCGVAPGKYHFLVSAERQEPLQTFAVSSFLSSDGQLSLSRDMYGTINVTNNNTATTTAFGDSKLIKKDTVSELGRLVYQTLGKADIDSLLNANASLGISDSVLSDNKSVKIKAEWFPVSFWNFGIILVLIIVFVGACYFGRRMFERSKWFNSSNSPYTYS</sequence>
<evidence type="ECO:0000256" key="1">
    <source>
        <dbReference type="SAM" id="Phobius"/>
    </source>
</evidence>
<comment type="caution">
    <text evidence="3">The sequence shown here is derived from an EMBL/GenBank/DDBJ whole genome shotgun (WGS) entry which is preliminary data.</text>
</comment>
<accession>A0A0B4DEB9</accession>
<name>A0A0B4DEB9_9FLAO</name>
<evidence type="ECO:0000313" key="4">
    <source>
        <dbReference type="Proteomes" id="UP000031167"/>
    </source>
</evidence>
<feature type="transmembrane region" description="Helical" evidence="1">
    <location>
        <begin position="451"/>
        <end position="470"/>
    </location>
</feature>
<keyword evidence="4" id="KW-1185">Reference proteome</keyword>
<keyword evidence="1" id="KW-0812">Transmembrane</keyword>
<dbReference type="AlphaFoldDB" id="A0A0B4DEB9"/>
<dbReference type="STRING" id="363331.RM51_01195"/>
<dbReference type="Proteomes" id="UP000031167">
    <property type="component" value="Unassembled WGS sequence"/>
</dbReference>
<dbReference type="InterPro" id="IPR025235">
    <property type="entry name" value="DUF4178"/>
</dbReference>
<keyword evidence="1" id="KW-0472">Membrane</keyword>
<evidence type="ECO:0000313" key="3">
    <source>
        <dbReference type="EMBL" id="KIC65096.1"/>
    </source>
</evidence>
<feature type="domain" description="DUF4178" evidence="2">
    <location>
        <begin position="54"/>
        <end position="187"/>
    </location>
</feature>
<dbReference type="OrthoDB" id="713199at2"/>
<keyword evidence="1" id="KW-1133">Transmembrane helix</keyword>
<evidence type="ECO:0000259" key="2">
    <source>
        <dbReference type="Pfam" id="PF13785"/>
    </source>
</evidence>
<feature type="transmembrane region" description="Helical" evidence="1">
    <location>
        <begin position="219"/>
        <end position="239"/>
    </location>
</feature>
<dbReference type="EMBL" id="JWTA01000001">
    <property type="protein sequence ID" value="KIC65096.1"/>
    <property type="molecule type" value="Genomic_DNA"/>
</dbReference>